<keyword evidence="1" id="KW-0812">Transmembrane</keyword>
<evidence type="ECO:0000256" key="1">
    <source>
        <dbReference type="SAM" id="Phobius"/>
    </source>
</evidence>
<reference evidence="4" key="1">
    <citation type="journal article" date="2020" name="mSystems">
        <title>Genome- and Community-Level Interaction Insights into Carbon Utilization and Element Cycling Functions of Hydrothermarchaeota in Hydrothermal Sediment.</title>
        <authorList>
            <person name="Zhou Z."/>
            <person name="Liu Y."/>
            <person name="Xu W."/>
            <person name="Pan J."/>
            <person name="Luo Z.H."/>
            <person name="Li M."/>
        </authorList>
    </citation>
    <scope>NUCLEOTIDE SEQUENCE [LARGE SCALE GENOMIC DNA]</scope>
    <source>
        <strain evidence="4">SpSt-613</strain>
        <strain evidence="3">SpSt-669</strain>
    </source>
</reference>
<dbReference type="Pfam" id="PF13639">
    <property type="entry name" value="zf-RING_2"/>
    <property type="match status" value="1"/>
</dbReference>
<name>A0A7C4E2Q1_CALS0</name>
<evidence type="ECO:0000313" key="4">
    <source>
        <dbReference type="EMBL" id="HGN90506.1"/>
    </source>
</evidence>
<feature type="transmembrane region" description="Helical" evidence="1">
    <location>
        <begin position="91"/>
        <end position="109"/>
    </location>
</feature>
<protein>
    <submittedName>
        <fullName evidence="4">RING-H2 finger protein</fullName>
    </submittedName>
</protein>
<gene>
    <name evidence="4" type="ORF">ENT82_05200</name>
    <name evidence="3" type="ORF">ENU43_05900</name>
</gene>
<dbReference type="EMBL" id="DTCM01000074">
    <property type="protein sequence ID" value="HGL41178.1"/>
    <property type="molecule type" value="Genomic_DNA"/>
</dbReference>
<keyword evidence="1" id="KW-0472">Membrane</keyword>
<feature type="transmembrane region" description="Helical" evidence="1">
    <location>
        <begin position="44"/>
        <end position="71"/>
    </location>
</feature>
<feature type="transmembrane region" description="Helical" evidence="1">
    <location>
        <begin position="121"/>
        <end position="143"/>
    </location>
</feature>
<proteinExistence type="predicted"/>
<feature type="transmembrane region" description="Helical" evidence="1">
    <location>
        <begin position="155"/>
        <end position="177"/>
    </location>
</feature>
<sequence>MIINPTRSQKIENGQVFFKGFRGACFYKVEHLVLIGMVVSERRLLVRFFQIGSVLALAGSIHVLTLLLPWYTVRADNVSTSVLSGYLLPETLSLSVAGGVLAGLSLLATSFSQRPMSVRTVLVVFSLIGGVLAMVSPLYLGFVRVPALNVSGEPGIGFFVALFSAIVILALGGVALLTRPRVVEIPYQSYGGVSGATVSSTQPMETTSFEVVGEVEEGVVCPICYTSVEAENAVRCSSCGVIFHSGCLDAYVNINGTCPNCGRAVV</sequence>
<dbReference type="CDD" id="cd16448">
    <property type="entry name" value="RING-H2"/>
    <property type="match status" value="1"/>
</dbReference>
<feature type="domain" description="RING-type" evidence="2">
    <location>
        <begin position="221"/>
        <end position="261"/>
    </location>
</feature>
<accession>A0A7C4E2Q1</accession>
<dbReference type="PROSITE" id="PS50089">
    <property type="entry name" value="ZF_RING_2"/>
    <property type="match status" value="1"/>
</dbReference>
<dbReference type="SUPFAM" id="SSF57850">
    <property type="entry name" value="RING/U-box"/>
    <property type="match status" value="1"/>
</dbReference>
<dbReference type="InterPro" id="IPR001841">
    <property type="entry name" value="Znf_RING"/>
</dbReference>
<dbReference type="InterPro" id="IPR013083">
    <property type="entry name" value="Znf_RING/FYVE/PHD"/>
</dbReference>
<keyword evidence="1" id="KW-1133">Transmembrane helix</keyword>
<dbReference type="AlphaFoldDB" id="A0A7C4E2Q1"/>
<evidence type="ECO:0000313" key="3">
    <source>
        <dbReference type="EMBL" id="HGL41178.1"/>
    </source>
</evidence>
<dbReference type="Gene3D" id="3.30.40.10">
    <property type="entry name" value="Zinc/RING finger domain, C3HC4 (zinc finger)"/>
    <property type="match status" value="1"/>
</dbReference>
<evidence type="ECO:0000259" key="2">
    <source>
        <dbReference type="PROSITE" id="PS50089"/>
    </source>
</evidence>
<comment type="caution">
    <text evidence="4">The sequence shown here is derived from an EMBL/GenBank/DDBJ whole genome shotgun (WGS) entry which is preliminary data.</text>
</comment>
<organism evidence="4">
    <name type="scientific">Caldiarchaeum subterraneum</name>
    <dbReference type="NCBI Taxonomy" id="311458"/>
    <lineage>
        <taxon>Archaea</taxon>
        <taxon>Nitrososphaerota</taxon>
        <taxon>Candidatus Caldarchaeales</taxon>
        <taxon>Candidatus Caldarchaeaceae</taxon>
        <taxon>Candidatus Caldarchaeum</taxon>
    </lineage>
</organism>
<dbReference type="EMBL" id="DTAD01000055">
    <property type="protein sequence ID" value="HGN90506.1"/>
    <property type="molecule type" value="Genomic_DNA"/>
</dbReference>